<evidence type="ECO:0000256" key="1">
    <source>
        <dbReference type="SAM" id="MobiDB-lite"/>
    </source>
</evidence>
<organism evidence="2">
    <name type="scientific">marine sediment metagenome</name>
    <dbReference type="NCBI Taxonomy" id="412755"/>
    <lineage>
        <taxon>unclassified sequences</taxon>
        <taxon>metagenomes</taxon>
        <taxon>ecological metagenomes</taxon>
    </lineage>
</organism>
<evidence type="ECO:0000313" key="2">
    <source>
        <dbReference type="EMBL" id="KKL66383.1"/>
    </source>
</evidence>
<sequence length="232" mass="25464">MGVWPNYFSRGVPQELTAPGPYGYLPSGEEEEEPIEAEYRFVGEEPVTEESAEGMSREPRGKQGKREEYLNRVQEEAASKGWPIPETYEQAVDLKRGEARAFELGREVEEAGRRKKIAQSKKERTAAGKAEFERRFGKYQAIKGEVTKTAGQLSKLGTLGGVPATQRAGGIRDLYFGRAGKGLYVPETPKASLVGPRTSISAAEALRPDLRQLKEATRLGAPQVGGTDVEYA</sequence>
<name>A0A0F9DX01_9ZZZZ</name>
<reference evidence="2" key="1">
    <citation type="journal article" date="2015" name="Nature">
        <title>Complex archaea that bridge the gap between prokaryotes and eukaryotes.</title>
        <authorList>
            <person name="Spang A."/>
            <person name="Saw J.H."/>
            <person name="Jorgensen S.L."/>
            <person name="Zaremba-Niedzwiedzka K."/>
            <person name="Martijn J."/>
            <person name="Lind A.E."/>
            <person name="van Eijk R."/>
            <person name="Schleper C."/>
            <person name="Guy L."/>
            <person name="Ettema T.J."/>
        </authorList>
    </citation>
    <scope>NUCLEOTIDE SEQUENCE</scope>
</reference>
<comment type="caution">
    <text evidence="2">The sequence shown here is derived from an EMBL/GenBank/DDBJ whole genome shotgun (WGS) entry which is preliminary data.</text>
</comment>
<proteinExistence type="predicted"/>
<dbReference type="EMBL" id="LAZR01027224">
    <property type="protein sequence ID" value="KKL66383.1"/>
    <property type="molecule type" value="Genomic_DNA"/>
</dbReference>
<feature type="region of interest" description="Disordered" evidence="1">
    <location>
        <begin position="1"/>
        <end position="69"/>
    </location>
</feature>
<protein>
    <submittedName>
        <fullName evidence="2">Uncharacterized protein</fullName>
    </submittedName>
</protein>
<feature type="compositionally biased region" description="Basic and acidic residues" evidence="1">
    <location>
        <begin position="55"/>
        <end position="69"/>
    </location>
</feature>
<gene>
    <name evidence="2" type="ORF">LCGC14_2145490</name>
</gene>
<feature type="region of interest" description="Disordered" evidence="1">
    <location>
        <begin position="212"/>
        <end position="232"/>
    </location>
</feature>
<feature type="non-terminal residue" evidence="2">
    <location>
        <position position="232"/>
    </location>
</feature>
<dbReference type="AlphaFoldDB" id="A0A0F9DX01"/>
<accession>A0A0F9DX01</accession>